<evidence type="ECO:0000313" key="2">
    <source>
        <dbReference type="Proteomes" id="UP000740413"/>
    </source>
</evidence>
<dbReference type="Proteomes" id="UP000740413">
    <property type="component" value="Unassembled WGS sequence"/>
</dbReference>
<comment type="caution">
    <text evidence="1">The sequence shown here is derived from an EMBL/GenBank/DDBJ whole genome shotgun (WGS) entry which is preliminary data.</text>
</comment>
<protein>
    <submittedName>
        <fullName evidence="1">Uncharacterized protein</fullName>
    </submittedName>
</protein>
<evidence type="ECO:0000313" key="1">
    <source>
        <dbReference type="EMBL" id="MBT2160028.1"/>
    </source>
</evidence>
<gene>
    <name evidence="1" type="ORF">HW347_02060</name>
</gene>
<proteinExistence type="predicted"/>
<organism evidence="1 2">
    <name type="scientific">Zobellia barbeyronii</name>
    <dbReference type="NCBI Taxonomy" id="2748009"/>
    <lineage>
        <taxon>Bacteria</taxon>
        <taxon>Pseudomonadati</taxon>
        <taxon>Bacteroidota</taxon>
        <taxon>Flavobacteriia</taxon>
        <taxon>Flavobacteriales</taxon>
        <taxon>Flavobacteriaceae</taxon>
        <taxon>Zobellia</taxon>
    </lineage>
</organism>
<dbReference type="EMBL" id="JACATN010000001">
    <property type="protein sequence ID" value="MBT2160028.1"/>
    <property type="molecule type" value="Genomic_DNA"/>
</dbReference>
<reference evidence="2" key="1">
    <citation type="submission" date="2023-07" db="EMBL/GenBank/DDBJ databases">
        <title>Zobellia barbeyronii sp. nov., a new marine flavobacterium, isolated from green and red algae.</title>
        <authorList>
            <person name="Nedashkovskaya O.I."/>
            <person name="Otstavnykh N."/>
            <person name="Zhukova N."/>
            <person name="Guzev K."/>
            <person name="Chausova V."/>
            <person name="Tekutyeva L."/>
            <person name="Mikhailov V."/>
            <person name="Isaeva M."/>
        </authorList>
    </citation>
    <scope>NUCLEOTIDE SEQUENCE [LARGE SCALE GENOMIC DNA]</scope>
    <source>
        <strain evidence="2">KMM 6746</strain>
    </source>
</reference>
<sequence>MKKEDLEKYHLLKNKKKMSTNEFFLFRKLSFEKRKYDFETLVIPHFKDFAKRHGFELTHIFKELSRIFLIKEGLEIFFVEEYQPRKNYSVVFKFLIDKKEKRYNLSSLITGKESGINMEQNCFNEQEILNVLLFITENLFDNKNQSYDIKTIYSKFLKLRIDNRSAIE</sequence>
<accession>A0ABS5W9D4</accession>
<keyword evidence="2" id="KW-1185">Reference proteome</keyword>
<name>A0ABS5W9D4_9FLAO</name>
<dbReference type="RefSeq" id="WP_214610294.1">
    <property type="nucleotide sequence ID" value="NZ_JACATN010000001.1"/>
</dbReference>